<evidence type="ECO:0000256" key="4">
    <source>
        <dbReference type="PROSITE-ProRule" id="PRU00175"/>
    </source>
</evidence>
<reference evidence="7" key="1">
    <citation type="journal article" date="2023" name="Science">
        <title>Elucidation of the pathway for biosynthesis of saponin adjuvants from the soapbark tree.</title>
        <authorList>
            <person name="Reed J."/>
            <person name="Orme A."/>
            <person name="El-Demerdash A."/>
            <person name="Owen C."/>
            <person name="Martin L.B.B."/>
            <person name="Misra R.C."/>
            <person name="Kikuchi S."/>
            <person name="Rejzek M."/>
            <person name="Martin A.C."/>
            <person name="Harkess A."/>
            <person name="Leebens-Mack J."/>
            <person name="Louveau T."/>
            <person name="Stephenson M.J."/>
            <person name="Osbourn A."/>
        </authorList>
    </citation>
    <scope>NUCLEOTIDE SEQUENCE</scope>
    <source>
        <strain evidence="7">S10</strain>
    </source>
</reference>
<accession>A0AAD7LS85</accession>
<dbReference type="PANTHER" id="PTHR47344">
    <property type="entry name" value="RING ZINC FINGER PROTEIN-RELATED"/>
    <property type="match status" value="1"/>
</dbReference>
<feature type="coiled-coil region" evidence="5">
    <location>
        <begin position="250"/>
        <end position="284"/>
    </location>
</feature>
<dbReference type="CDD" id="cd16448">
    <property type="entry name" value="RING-H2"/>
    <property type="match status" value="1"/>
</dbReference>
<evidence type="ECO:0000256" key="3">
    <source>
        <dbReference type="ARBA" id="ARBA00022833"/>
    </source>
</evidence>
<feature type="domain" description="RING-type" evidence="6">
    <location>
        <begin position="16"/>
        <end position="64"/>
    </location>
</feature>
<keyword evidence="2 4" id="KW-0863">Zinc-finger</keyword>
<organism evidence="7 8">
    <name type="scientific">Quillaja saponaria</name>
    <name type="common">Soap bark tree</name>
    <dbReference type="NCBI Taxonomy" id="32244"/>
    <lineage>
        <taxon>Eukaryota</taxon>
        <taxon>Viridiplantae</taxon>
        <taxon>Streptophyta</taxon>
        <taxon>Embryophyta</taxon>
        <taxon>Tracheophyta</taxon>
        <taxon>Spermatophyta</taxon>
        <taxon>Magnoliopsida</taxon>
        <taxon>eudicotyledons</taxon>
        <taxon>Gunneridae</taxon>
        <taxon>Pentapetalae</taxon>
        <taxon>rosids</taxon>
        <taxon>fabids</taxon>
        <taxon>Fabales</taxon>
        <taxon>Quillajaceae</taxon>
        <taxon>Quillaja</taxon>
    </lineage>
</organism>
<evidence type="ECO:0000313" key="7">
    <source>
        <dbReference type="EMBL" id="KAJ7962461.1"/>
    </source>
</evidence>
<dbReference type="Gene3D" id="3.30.40.10">
    <property type="entry name" value="Zinc/RING finger domain, C3HC4 (zinc finger)"/>
    <property type="match status" value="1"/>
</dbReference>
<protein>
    <submittedName>
        <fullName evidence="7">E3 ubiquitin-protein ligase TRAIP-like</fullName>
    </submittedName>
</protein>
<evidence type="ECO:0000256" key="5">
    <source>
        <dbReference type="SAM" id="Coils"/>
    </source>
</evidence>
<dbReference type="KEGG" id="qsa:O6P43_017679"/>
<comment type="caution">
    <text evidence="7">The sequence shown here is derived from an EMBL/GenBank/DDBJ whole genome shotgun (WGS) entry which is preliminary data.</text>
</comment>
<keyword evidence="3" id="KW-0862">Zinc</keyword>
<keyword evidence="5" id="KW-0175">Coiled coil</keyword>
<dbReference type="EMBL" id="JARAOO010000007">
    <property type="protein sequence ID" value="KAJ7962461.1"/>
    <property type="molecule type" value="Genomic_DNA"/>
</dbReference>
<dbReference type="PROSITE" id="PS50089">
    <property type="entry name" value="ZF_RING_2"/>
    <property type="match status" value="1"/>
</dbReference>
<evidence type="ECO:0000256" key="1">
    <source>
        <dbReference type="ARBA" id="ARBA00022723"/>
    </source>
</evidence>
<proteinExistence type="predicted"/>
<dbReference type="InterPro" id="IPR001841">
    <property type="entry name" value="Znf_RING"/>
</dbReference>
<dbReference type="Pfam" id="PF13639">
    <property type="entry name" value="zf-RING_2"/>
    <property type="match status" value="1"/>
</dbReference>
<dbReference type="Proteomes" id="UP001163823">
    <property type="component" value="Chromosome 7"/>
</dbReference>
<evidence type="ECO:0000313" key="8">
    <source>
        <dbReference type="Proteomes" id="UP001163823"/>
    </source>
</evidence>
<dbReference type="InterPro" id="IPR011016">
    <property type="entry name" value="Znf_RING-CH"/>
</dbReference>
<dbReference type="InterPro" id="IPR013083">
    <property type="entry name" value="Znf_RING/FYVE/PHD"/>
</dbReference>
<evidence type="ECO:0000259" key="6">
    <source>
        <dbReference type="PROSITE" id="PS50089"/>
    </source>
</evidence>
<dbReference type="SMART" id="SM00744">
    <property type="entry name" value="RINGv"/>
    <property type="match status" value="1"/>
</dbReference>
<name>A0AAD7LS85_QUISA</name>
<keyword evidence="8" id="KW-1185">Reference proteome</keyword>
<sequence>MVNGSNDNNNFGKTICSICYEDLKPIVEDLQSISICGHVFHELCLQQWFEYCSSTKKYSCPVCKQGCKASNVGRLYFQSVGDVSEPVLPQKPIDREEDAEVWRREVKRLEVKVSGLSSSLESQGKEISEITKELCTCKEQTKLEATLKNEALKENASMRQLLHRKSTELDRSTLECLRLQDRNMALAKELAAFKLMSDLDLDEEEILKLAALGNGANNKDTIDILRKSLVMRNRTYKELMTKCNLLGRGEARYSKKLEKAKEKINKLKARVQELETAVEVKENEILRFMKVLKRASRKKVSENDVNCYSNSLPAHNFVLKDQGKELSTPKLSDGQTGNLTNKPLQPLKVNKDADFSKEGRTTMSLIEETDDCILIDMDPGVAKQDSKHLYKTEAANEARIETIIHGLGTLVEPLIATPASAMEEEVTVLDDVTQVSPKLNIQKEYPSPSTLSRPGDACFSGGLLAPDGTHRFLGKWCKRGQNNGSISTNGSTNGELIAVGADGRGGRVKVLRSSNQSSLDCKENLVGAKRFKIGSKTSDMKSQGCLQIDHFFGRVGN</sequence>
<dbReference type="AlphaFoldDB" id="A0AAD7LS85"/>
<dbReference type="PANTHER" id="PTHR47344:SF1">
    <property type="entry name" value="RING ZINC FINGER PROTEIN-RELATED"/>
    <property type="match status" value="1"/>
</dbReference>
<keyword evidence="1" id="KW-0479">Metal-binding</keyword>
<gene>
    <name evidence="7" type="ORF">O6P43_017679</name>
</gene>
<dbReference type="SMART" id="SM00184">
    <property type="entry name" value="RING"/>
    <property type="match status" value="1"/>
</dbReference>
<dbReference type="GO" id="GO:0008270">
    <property type="term" value="F:zinc ion binding"/>
    <property type="evidence" value="ECO:0007669"/>
    <property type="project" value="UniProtKB-KW"/>
</dbReference>
<evidence type="ECO:0000256" key="2">
    <source>
        <dbReference type="ARBA" id="ARBA00022771"/>
    </source>
</evidence>
<dbReference type="SUPFAM" id="SSF57850">
    <property type="entry name" value="RING/U-box"/>
    <property type="match status" value="1"/>
</dbReference>